<organism evidence="2 3">
    <name type="scientific">Escherichia coli</name>
    <dbReference type="NCBI Taxonomy" id="562"/>
    <lineage>
        <taxon>Bacteria</taxon>
        <taxon>Pseudomonadati</taxon>
        <taxon>Pseudomonadota</taxon>
        <taxon>Gammaproteobacteria</taxon>
        <taxon>Enterobacterales</taxon>
        <taxon>Enterobacteriaceae</taxon>
        <taxon>Escherichia</taxon>
    </lineage>
</organism>
<comment type="caution">
    <text evidence="2">The sequence shown here is derived from an EMBL/GenBank/DDBJ whole genome shotgun (WGS) entry which is preliminary data.</text>
</comment>
<proteinExistence type="predicted"/>
<keyword evidence="1" id="KW-0812">Transmembrane</keyword>
<name>A0A444R9L9_ECOLX</name>
<gene>
    <name evidence="2" type="ORF">EPS76_18200</name>
</gene>
<dbReference type="EMBL" id="SCJN01000167">
    <property type="protein sequence ID" value="RXD13640.1"/>
    <property type="molecule type" value="Genomic_DNA"/>
</dbReference>
<dbReference type="RefSeq" id="WP_024623327.1">
    <property type="nucleotide sequence ID" value="NZ_JADCMD010000011.1"/>
</dbReference>
<accession>A0A444R9L9</accession>
<keyword evidence="1" id="KW-0472">Membrane</keyword>
<dbReference type="AlphaFoldDB" id="A0A444R9L9"/>
<evidence type="ECO:0000313" key="3">
    <source>
        <dbReference type="Proteomes" id="UP000288730"/>
    </source>
</evidence>
<evidence type="ECO:0000313" key="2">
    <source>
        <dbReference type="EMBL" id="RXD13640.1"/>
    </source>
</evidence>
<reference evidence="2 3" key="1">
    <citation type="submission" date="2019-01" db="EMBL/GenBank/DDBJ databases">
        <title>Genomic analysis of febrile catheter-associated UTI E. coli isolates.</title>
        <authorList>
            <person name="Potter R."/>
            <person name="Zou Z."/>
            <person name="Henderson J."/>
            <person name="Dantas G."/>
        </authorList>
    </citation>
    <scope>NUCLEOTIDE SEQUENCE [LARGE SCALE GENOMIC DNA]</scope>
    <source>
        <strain evidence="2 3">29_CAASB</strain>
    </source>
</reference>
<feature type="transmembrane region" description="Helical" evidence="1">
    <location>
        <begin position="12"/>
        <end position="29"/>
    </location>
</feature>
<feature type="transmembrane region" description="Helical" evidence="1">
    <location>
        <begin position="149"/>
        <end position="168"/>
    </location>
</feature>
<sequence length="367" mass="41622">MRKKMPDLITDTLKVVTSFFVALVLNKFLSIFRKRQLYLSCWNSLSKTSISDNAIVINASVFNKGKDKEKNVEIKVPNGMSCTVIASDHDATTEGSFVKIDRILANKKISMVLLIEGTRILDKSTMPSIRSEDTDGKTYLSKDSVPPSAGSFILGGAIFAAFFSYMVISIQTEDNPLAGPLKAYNYMIYNNMYNSGLSINPIGNGLITENYNLRANEYPIEIIDAKIEKNQIMFKFRIINKTSEVLKVSGGWRIYKNFQYISEHVDTFDYKDEKKRDDEEIRVYKKYNVEFVNDNGYLMEKPKERVEVPANSVGYIIISRKYSPSITYNDLNIEFNFSGGSGEIYQEADMLFTAKNSNISSAILDKK</sequence>
<keyword evidence="1" id="KW-1133">Transmembrane helix</keyword>
<evidence type="ECO:0000256" key="1">
    <source>
        <dbReference type="SAM" id="Phobius"/>
    </source>
</evidence>
<protein>
    <submittedName>
        <fullName evidence="2">Uncharacterized protein</fullName>
    </submittedName>
</protein>
<dbReference type="Proteomes" id="UP000288730">
    <property type="component" value="Unassembled WGS sequence"/>
</dbReference>